<evidence type="ECO:0000313" key="2">
    <source>
        <dbReference type="EMBL" id="GAA3637354.1"/>
    </source>
</evidence>
<keyword evidence="1" id="KW-0472">Membrane</keyword>
<evidence type="ECO:0000256" key="1">
    <source>
        <dbReference type="SAM" id="Phobius"/>
    </source>
</evidence>
<protein>
    <recommendedName>
        <fullName evidence="4">Pilus assembly protein</fullName>
    </recommendedName>
</protein>
<dbReference type="InterPro" id="IPR049790">
    <property type="entry name" value="Rv3655c/TadE"/>
</dbReference>
<evidence type="ECO:0008006" key="4">
    <source>
        <dbReference type="Google" id="ProtNLM"/>
    </source>
</evidence>
<accession>A0ABP7APV0</accession>
<reference evidence="3" key="1">
    <citation type="journal article" date="2019" name="Int. J. Syst. Evol. Microbiol.">
        <title>The Global Catalogue of Microorganisms (GCM) 10K type strain sequencing project: providing services to taxonomists for standard genome sequencing and annotation.</title>
        <authorList>
            <consortium name="The Broad Institute Genomics Platform"/>
            <consortium name="The Broad Institute Genome Sequencing Center for Infectious Disease"/>
            <person name="Wu L."/>
            <person name="Ma J."/>
        </authorList>
    </citation>
    <scope>NUCLEOTIDE SEQUENCE [LARGE SCALE GENOMIC DNA]</scope>
    <source>
        <strain evidence="3">JCM 16929</strain>
    </source>
</reference>
<comment type="caution">
    <text evidence="2">The sequence shown here is derived from an EMBL/GenBank/DDBJ whole genome shotgun (WGS) entry which is preliminary data.</text>
</comment>
<gene>
    <name evidence="2" type="ORF">GCM10022236_44840</name>
</gene>
<dbReference type="NCBIfam" id="NF041390">
    <property type="entry name" value="TadE_Rv3655c"/>
    <property type="match status" value="1"/>
</dbReference>
<dbReference type="RefSeq" id="WP_344808788.1">
    <property type="nucleotide sequence ID" value="NZ_BAABAB010000044.1"/>
</dbReference>
<feature type="transmembrane region" description="Helical" evidence="1">
    <location>
        <begin position="6"/>
        <end position="29"/>
    </location>
</feature>
<dbReference type="Proteomes" id="UP001501490">
    <property type="component" value="Unassembled WGS sequence"/>
</dbReference>
<keyword evidence="1" id="KW-0812">Transmembrane</keyword>
<dbReference type="EMBL" id="BAABAB010000044">
    <property type="protein sequence ID" value="GAA3637354.1"/>
    <property type="molecule type" value="Genomic_DNA"/>
</dbReference>
<name>A0ABP7APV0_9ACTN</name>
<evidence type="ECO:0000313" key="3">
    <source>
        <dbReference type="Proteomes" id="UP001501490"/>
    </source>
</evidence>
<proteinExistence type="predicted"/>
<keyword evidence="3" id="KW-1185">Reference proteome</keyword>
<organism evidence="2 3">
    <name type="scientific">Microlunatus ginsengisoli</name>
    <dbReference type="NCBI Taxonomy" id="363863"/>
    <lineage>
        <taxon>Bacteria</taxon>
        <taxon>Bacillati</taxon>
        <taxon>Actinomycetota</taxon>
        <taxon>Actinomycetes</taxon>
        <taxon>Propionibacteriales</taxon>
        <taxon>Propionibacteriaceae</taxon>
        <taxon>Microlunatus</taxon>
    </lineage>
</organism>
<sequence length="107" mass="10981">MVTAELAVAITGAVAMMLLLCWGVSMLVLQLRLVDTAGAVARQAARGDRAGVQRAEAAAPRGTAVRIARSGPTTRVAASLRTDPFGILTPSVVLRAQAQATSEPGVE</sequence>
<keyword evidence="1" id="KW-1133">Transmembrane helix</keyword>